<feature type="region of interest" description="Disordered" evidence="3">
    <location>
        <begin position="259"/>
        <end position="297"/>
    </location>
</feature>
<dbReference type="FunFam" id="2.20.110.10:FF:000002">
    <property type="entry name" value="Phosphatidylinositol 4-phosphate 5-kinase 8"/>
    <property type="match status" value="1"/>
</dbReference>
<evidence type="ECO:0000313" key="5">
    <source>
        <dbReference type="EMBL" id="GMF09216.1"/>
    </source>
</evidence>
<evidence type="ECO:0000313" key="6">
    <source>
        <dbReference type="Proteomes" id="UP001165083"/>
    </source>
</evidence>
<evidence type="ECO:0000256" key="1">
    <source>
        <dbReference type="ARBA" id="ARBA00022737"/>
    </source>
</evidence>
<evidence type="ECO:0000256" key="2">
    <source>
        <dbReference type="SAM" id="Coils"/>
    </source>
</evidence>
<dbReference type="AlphaFoldDB" id="A0A9W6T9R9"/>
<feature type="domain" description="WW" evidence="4">
    <location>
        <begin position="126"/>
        <end position="154"/>
    </location>
</feature>
<dbReference type="PROSITE" id="PS50020">
    <property type="entry name" value="WW_DOMAIN_2"/>
    <property type="match status" value="1"/>
</dbReference>
<dbReference type="InterPro" id="IPR001202">
    <property type="entry name" value="WW_dom"/>
</dbReference>
<feature type="compositionally biased region" description="Low complexity" evidence="3">
    <location>
        <begin position="284"/>
        <end position="296"/>
    </location>
</feature>
<organism evidence="5 6">
    <name type="scientific">Phytophthora lilii</name>
    <dbReference type="NCBI Taxonomy" id="2077276"/>
    <lineage>
        <taxon>Eukaryota</taxon>
        <taxon>Sar</taxon>
        <taxon>Stramenopiles</taxon>
        <taxon>Oomycota</taxon>
        <taxon>Peronosporomycetes</taxon>
        <taxon>Peronosporales</taxon>
        <taxon>Peronosporaceae</taxon>
        <taxon>Phytophthora</taxon>
    </lineage>
</organism>
<feature type="coiled-coil region" evidence="2">
    <location>
        <begin position="223"/>
        <end position="253"/>
    </location>
</feature>
<dbReference type="Gene3D" id="2.20.110.10">
    <property type="entry name" value="Histone H3 K4-specific methyltransferase SET7/9 N-terminal domain"/>
    <property type="match status" value="8"/>
</dbReference>
<dbReference type="PROSITE" id="PS01159">
    <property type="entry name" value="WW_DOMAIN_1"/>
    <property type="match status" value="1"/>
</dbReference>
<dbReference type="InterPro" id="IPR003409">
    <property type="entry name" value="MORN"/>
</dbReference>
<evidence type="ECO:0000256" key="3">
    <source>
        <dbReference type="SAM" id="MobiDB-lite"/>
    </source>
</evidence>
<dbReference type="PANTHER" id="PTHR43215:SF14">
    <property type="entry name" value="RADIAL SPOKE HEAD 1 HOMOLOG"/>
    <property type="match status" value="1"/>
</dbReference>
<dbReference type="Pfam" id="PF02493">
    <property type="entry name" value="MORN"/>
    <property type="match status" value="18"/>
</dbReference>
<name>A0A9W6T9R9_9STRA</name>
<keyword evidence="2" id="KW-0175">Coiled coil</keyword>
<keyword evidence="1" id="KW-0677">Repeat</keyword>
<comment type="caution">
    <text evidence="5">The sequence shown here is derived from an EMBL/GenBank/DDBJ whole genome shotgun (WGS) entry which is preliminary data.</text>
</comment>
<reference evidence="5" key="1">
    <citation type="submission" date="2023-04" db="EMBL/GenBank/DDBJ databases">
        <title>Phytophthora lilii NBRC 32176.</title>
        <authorList>
            <person name="Ichikawa N."/>
            <person name="Sato H."/>
            <person name="Tonouchi N."/>
        </authorList>
    </citation>
    <scope>NUCLEOTIDE SEQUENCE</scope>
    <source>
        <strain evidence="5">NBRC 32176</strain>
    </source>
</reference>
<keyword evidence="6" id="KW-1185">Reference proteome</keyword>
<dbReference type="PANTHER" id="PTHR43215">
    <property type="entry name" value="RADIAL SPOKE HEAD 1 HOMOLOG"/>
    <property type="match status" value="1"/>
</dbReference>
<evidence type="ECO:0000259" key="4">
    <source>
        <dbReference type="PROSITE" id="PS50020"/>
    </source>
</evidence>
<sequence length="887" mass="100584">MLDPVERYRRQQLYRRIYAKRLEAIASRQLSLCRDNALREEIERNMKYFVATSLQCRYRGWKGRCIAARKRQRHKAAITIGKIIRGFLGRRRAAEERRKLRQVLHSPIALKLLLERSTVVRTIKNWQELLDPHTNEYFYFHIFTHDSQWLPPESYQEFLVCKWPDCEFVAKTIHEIHEHYRTLHIWYCPVCMMKVCTSTFPTCPMCKSVCSHDPVTGEILGPGETQLQILQQAKEAKEELRRQKEEAYQHRMQYWAALAGQQENSRGQSPKKKRSLGFGRAKGSATSLTLTTSPPAITGEDPDVGALAHLVDLNPSVMEIEWLSSWHRKAKQDHVFAKALLRFGSLYVGDFDAQSKSFDGIGELIYSDGGRYVGQWKSSQRHGKGIYQSADGYEYTGDWVDGRKHGVGIQTAPSGERYVGNFSEGKMNGIGVLFAANGDRYEGKFQESRPNGFGKFKKVTGDRFIGHTVNGLACGVGTMSTADGEVYKGHWEGDFRHGTGVCFYPNGAVYSGGWWRGRWSGSGVYVSSEGIRYIGEFSKGKQHGKGKLLFDNGDVFDGYFFHGVAQGSGKTKGIYRFFDSGNVYIGDWVDNKRHGNGTYTFVGGSSYTGTFINDHVQGRGTMTYSNGNTYNGDFVNAEKHGEGVYRWKDGSVYKGHFEHGLIHGFGEIAYATGHTYEGQWQNNKKHGKGKFTYRNGDIYEGDWRDDRRHGRGVFTWNPNTPQQESYDGMWDDEKRHGKGTYHYANGTIFDGDWNYGKRDGMGIFTWANGDAYNGQFMDEMQHGFGSFFDASTGDTYEGEWVMNVREGHGKILYASGKVFEGTFHDGRRHGAGIMTYSNGNSYHGVWNRDLKQGGGKYVMYVTAVGNDSSKGKAENPRETLNVRVFGY</sequence>
<dbReference type="EMBL" id="BSXW01000007">
    <property type="protein sequence ID" value="GMF09216.1"/>
    <property type="molecule type" value="Genomic_DNA"/>
</dbReference>
<protein>
    <submittedName>
        <fullName evidence="5">Unnamed protein product</fullName>
    </submittedName>
</protein>
<gene>
    <name evidence="5" type="ORF">Plil01_000013600</name>
</gene>
<dbReference type="PROSITE" id="PS50096">
    <property type="entry name" value="IQ"/>
    <property type="match status" value="1"/>
</dbReference>
<dbReference type="Proteomes" id="UP001165083">
    <property type="component" value="Unassembled WGS sequence"/>
</dbReference>
<proteinExistence type="predicted"/>
<dbReference type="SMART" id="SM00698">
    <property type="entry name" value="MORN"/>
    <property type="match status" value="20"/>
</dbReference>
<dbReference type="SUPFAM" id="SSF82185">
    <property type="entry name" value="Histone H3 K4-specific methyltransferase SET7/9 N-terminal domain"/>
    <property type="match status" value="5"/>
</dbReference>
<accession>A0A9W6T9R9</accession>
<dbReference type="OrthoDB" id="270720at2759"/>